<dbReference type="InterPro" id="IPR024041">
    <property type="entry name" value="NH4_transpt_AmtB-like_dom"/>
</dbReference>
<reference evidence="11" key="1">
    <citation type="submission" date="2023-10" db="EMBL/GenBank/DDBJ databases">
        <authorList>
            <person name="Chen Y."/>
            <person name="Shah S."/>
            <person name="Dougan E. K."/>
            <person name="Thang M."/>
            <person name="Chan C."/>
        </authorList>
    </citation>
    <scope>NUCLEOTIDE SEQUENCE [LARGE SCALE GENOMIC DNA]</scope>
</reference>
<feature type="transmembrane region" description="Helical" evidence="9">
    <location>
        <begin position="477"/>
        <end position="503"/>
    </location>
</feature>
<evidence type="ECO:0000256" key="2">
    <source>
        <dbReference type="ARBA" id="ARBA00005887"/>
    </source>
</evidence>
<evidence type="ECO:0000256" key="3">
    <source>
        <dbReference type="ARBA" id="ARBA00022448"/>
    </source>
</evidence>
<feature type="transmembrane region" description="Helical" evidence="9">
    <location>
        <begin position="670"/>
        <end position="690"/>
    </location>
</feature>
<dbReference type="EMBL" id="CAUYUJ010017809">
    <property type="protein sequence ID" value="CAK0878081.1"/>
    <property type="molecule type" value="Genomic_DNA"/>
</dbReference>
<evidence type="ECO:0000256" key="4">
    <source>
        <dbReference type="ARBA" id="ARBA00022692"/>
    </source>
</evidence>
<dbReference type="SUPFAM" id="SSF111352">
    <property type="entry name" value="Ammonium transporter"/>
    <property type="match status" value="1"/>
</dbReference>
<name>A0ABN9VWT4_9DINO</name>
<evidence type="ECO:0000256" key="9">
    <source>
        <dbReference type="SAM" id="Phobius"/>
    </source>
</evidence>
<evidence type="ECO:0000256" key="5">
    <source>
        <dbReference type="ARBA" id="ARBA00022989"/>
    </source>
</evidence>
<accession>A0ABN9VWT4</accession>
<keyword evidence="7" id="KW-0924">Ammonia transport</keyword>
<feature type="non-terminal residue" evidence="11">
    <location>
        <position position="781"/>
    </location>
</feature>
<feature type="transmembrane region" description="Helical" evidence="9">
    <location>
        <begin position="633"/>
        <end position="650"/>
    </location>
</feature>
<evidence type="ECO:0000256" key="1">
    <source>
        <dbReference type="ARBA" id="ARBA00004141"/>
    </source>
</evidence>
<keyword evidence="3" id="KW-0813">Transport</keyword>
<dbReference type="Pfam" id="PF00909">
    <property type="entry name" value="Ammonium_transp"/>
    <property type="match status" value="1"/>
</dbReference>
<comment type="caution">
    <text evidence="11">The sequence shown here is derived from an EMBL/GenBank/DDBJ whole genome shotgun (WGS) entry which is preliminary data.</text>
</comment>
<evidence type="ECO:0000256" key="6">
    <source>
        <dbReference type="ARBA" id="ARBA00023136"/>
    </source>
</evidence>
<protein>
    <recommendedName>
        <fullName evidence="10">Ammonium transporter AmtB-like domain-containing protein</fullName>
    </recommendedName>
</protein>
<proteinExistence type="inferred from homology"/>
<feature type="transmembrane region" description="Helical" evidence="9">
    <location>
        <begin position="702"/>
        <end position="721"/>
    </location>
</feature>
<feature type="transmembrane region" description="Helical" evidence="9">
    <location>
        <begin position="758"/>
        <end position="780"/>
    </location>
</feature>
<feature type="domain" description="Ammonium transporter AmtB-like" evidence="10">
    <location>
        <begin position="555"/>
        <end position="717"/>
    </location>
</feature>
<dbReference type="Proteomes" id="UP001189429">
    <property type="component" value="Unassembled WGS sequence"/>
</dbReference>
<evidence type="ECO:0000256" key="7">
    <source>
        <dbReference type="ARBA" id="ARBA00023177"/>
    </source>
</evidence>
<dbReference type="PROSITE" id="PS01219">
    <property type="entry name" value="AMMONIUM_TRANSP"/>
    <property type="match status" value="1"/>
</dbReference>
<keyword evidence="6 9" id="KW-0472">Membrane</keyword>
<dbReference type="PANTHER" id="PTHR11730:SF6">
    <property type="entry name" value="AMMONIUM TRANSPORTER"/>
    <property type="match status" value="1"/>
</dbReference>
<feature type="region of interest" description="Disordered" evidence="8">
    <location>
        <begin position="296"/>
        <end position="392"/>
    </location>
</feature>
<gene>
    <name evidence="11" type="ORF">PCOR1329_LOCUS61960</name>
</gene>
<dbReference type="InterPro" id="IPR018047">
    <property type="entry name" value="Ammonium_transpt_CS"/>
</dbReference>
<dbReference type="InterPro" id="IPR029020">
    <property type="entry name" value="Ammonium/urea_transptr"/>
</dbReference>
<feature type="compositionally biased region" description="Gly residues" evidence="8">
    <location>
        <begin position="373"/>
        <end position="383"/>
    </location>
</feature>
<evidence type="ECO:0000313" key="12">
    <source>
        <dbReference type="Proteomes" id="UP001189429"/>
    </source>
</evidence>
<evidence type="ECO:0000313" key="11">
    <source>
        <dbReference type="EMBL" id="CAK0878081.1"/>
    </source>
</evidence>
<keyword evidence="5 9" id="KW-1133">Transmembrane helix</keyword>
<comment type="subcellular location">
    <subcellularLocation>
        <location evidence="1">Membrane</location>
        <topology evidence="1">Multi-pass membrane protein</topology>
    </subcellularLocation>
</comment>
<dbReference type="PANTHER" id="PTHR11730">
    <property type="entry name" value="AMMONIUM TRANSPORTER"/>
    <property type="match status" value="1"/>
</dbReference>
<feature type="compositionally biased region" description="Acidic residues" evidence="8">
    <location>
        <begin position="314"/>
        <end position="324"/>
    </location>
</feature>
<keyword evidence="12" id="KW-1185">Reference proteome</keyword>
<evidence type="ECO:0000259" key="10">
    <source>
        <dbReference type="Pfam" id="PF00909"/>
    </source>
</evidence>
<organism evidence="11 12">
    <name type="scientific">Prorocentrum cordatum</name>
    <dbReference type="NCBI Taxonomy" id="2364126"/>
    <lineage>
        <taxon>Eukaryota</taxon>
        <taxon>Sar</taxon>
        <taxon>Alveolata</taxon>
        <taxon>Dinophyceae</taxon>
        <taxon>Prorocentrales</taxon>
        <taxon>Prorocentraceae</taxon>
        <taxon>Prorocentrum</taxon>
    </lineage>
</organism>
<evidence type="ECO:0000256" key="8">
    <source>
        <dbReference type="SAM" id="MobiDB-lite"/>
    </source>
</evidence>
<feature type="region of interest" description="Disordered" evidence="8">
    <location>
        <begin position="249"/>
        <end position="268"/>
    </location>
</feature>
<dbReference type="Gene3D" id="1.10.3430.10">
    <property type="entry name" value="Ammonium transporter AmtB like domains"/>
    <property type="match status" value="1"/>
</dbReference>
<comment type="similarity">
    <text evidence="2">Belongs to the ammonia transporter channel (TC 1.A.11.2) family.</text>
</comment>
<keyword evidence="4 9" id="KW-0812">Transmembrane</keyword>
<sequence>MESHSALRCRQRVGAPPPGLAAGCPAALASRPAAGHAAAAAVRAGGSARWLPAIAPAAGPAGGRAAGCLAAAAAAYGAALDAAEVAAAAGLWLAVAAGTWAAELAFRAAGAPQAAAAGRGWLGEPLQAEASLPAAGAAGLAVPPSGLAPPAAGLRWQAVTAACAGAASAAAAAVARATALSLAAAAAAAAGAAAGAAAAAVAVDASAECGPAAVSALADAAAAPARGSGIAAADELAEPPRRAAERLAAAKRQEVRNVSGGTCDMDGEEGDKEVAMEEKGGVDMKEAAHAVVEVGVNRGFDEGRDGDAKRTEKDDEEGCLDPDVSDQYLPGDSVPDPKGQGELALRRPVANGRFAPLRPASPDRDGSGLVEHCGGGRAHGGGESPASEVAPVGPWGRVNESLILAFLSEHSLSSGRLRLAEPLMRSVQSVATGRETAVGPREELRAELLVVQGGWRLAQEAAQERRLTVADSAMASFWLLLCGALAMAILAGIAMLGAGGACLKNAPIALVKHIVCVYVVKPGWLLFGWALACGVDDAAARAASAGGGFVGADGRLSAMCAVCTFMCALLYHVVVARICGCDWTGALIDFWSIDFAGSAVVHGAGSVSGLAGNIVLGPRGRCRERPNQLDEKGLPLVFLLLGTFIPWLGWRGFNCGPVLSVNQRSGSLAVQVAMGATAAASTGGISVFFWRRRVTRACDRGGLCGNILTGLVSIMAAWGNAGTGCELSLLAIDESVDPVPAHGFFHCLGVSPGALFDWVFFLIASAVGAAAAAGSTRVVAP</sequence>
<feature type="compositionally biased region" description="Basic and acidic residues" evidence="8">
    <location>
        <begin position="299"/>
        <end position="313"/>
    </location>
</feature>